<dbReference type="GO" id="GO:0016042">
    <property type="term" value="P:lipid catabolic process"/>
    <property type="evidence" value="ECO:0007669"/>
    <property type="project" value="UniProtKB-UniRule"/>
</dbReference>
<dbReference type="AlphaFoldDB" id="A0A1E4TEN6"/>
<dbReference type="GO" id="GO:0006641">
    <property type="term" value="P:triglyceride metabolic process"/>
    <property type="evidence" value="ECO:0007669"/>
    <property type="project" value="UniProtKB-ARBA"/>
</dbReference>
<feature type="short sequence motif" description="GXSXG" evidence="4">
    <location>
        <begin position="187"/>
        <end position="191"/>
    </location>
</feature>
<comment type="similarity">
    <text evidence="5">Belongs to the PLPL family.</text>
</comment>
<evidence type="ECO:0000313" key="8">
    <source>
        <dbReference type="EMBL" id="ODV90167.1"/>
    </source>
</evidence>
<evidence type="ECO:0000259" key="7">
    <source>
        <dbReference type="PROSITE" id="PS51635"/>
    </source>
</evidence>
<feature type="compositionally biased region" description="Basic residues" evidence="6">
    <location>
        <begin position="603"/>
        <end position="612"/>
    </location>
</feature>
<dbReference type="PROSITE" id="PS51635">
    <property type="entry name" value="PNPLA"/>
    <property type="match status" value="1"/>
</dbReference>
<accession>A0A1E4TEN6</accession>
<protein>
    <recommendedName>
        <fullName evidence="5">Patatin-like phospholipase domain-containing protein</fullName>
        <ecNumber evidence="5">3.1.1.-</ecNumber>
    </recommendedName>
</protein>
<dbReference type="EMBL" id="KV453842">
    <property type="protein sequence ID" value="ODV90167.1"/>
    <property type="molecule type" value="Genomic_DNA"/>
</dbReference>
<dbReference type="InterPro" id="IPR021771">
    <property type="entry name" value="Triacylglycerol_lipase_N"/>
</dbReference>
<keyword evidence="3 4" id="KW-0443">Lipid metabolism</keyword>
<evidence type="ECO:0000256" key="3">
    <source>
        <dbReference type="ARBA" id="ARBA00023098"/>
    </source>
</evidence>
<feature type="active site" description="Nucleophile" evidence="4">
    <location>
        <position position="189"/>
    </location>
</feature>
<feature type="active site" description="Proton acceptor" evidence="4">
    <location>
        <position position="340"/>
    </location>
</feature>
<dbReference type="EC" id="3.1.1.-" evidence="5"/>
<organism evidence="8 9">
    <name type="scientific">Tortispora caseinolytica NRRL Y-17796</name>
    <dbReference type="NCBI Taxonomy" id="767744"/>
    <lineage>
        <taxon>Eukaryota</taxon>
        <taxon>Fungi</taxon>
        <taxon>Dikarya</taxon>
        <taxon>Ascomycota</taxon>
        <taxon>Saccharomycotina</taxon>
        <taxon>Trigonopsidomycetes</taxon>
        <taxon>Trigonopsidales</taxon>
        <taxon>Trigonopsidaceae</taxon>
        <taxon>Tortispora</taxon>
    </lineage>
</organism>
<dbReference type="PANTHER" id="PTHR14226">
    <property type="entry name" value="NEUROPATHY TARGET ESTERASE/SWISS CHEESE D.MELANOGASTER"/>
    <property type="match status" value="1"/>
</dbReference>
<dbReference type="Pfam" id="PF01734">
    <property type="entry name" value="Patatin"/>
    <property type="match status" value="1"/>
</dbReference>
<dbReference type="Pfam" id="PF11815">
    <property type="entry name" value="DUF3336"/>
    <property type="match status" value="1"/>
</dbReference>
<reference evidence="9" key="1">
    <citation type="submission" date="2016-02" db="EMBL/GenBank/DDBJ databases">
        <title>Comparative genomics of biotechnologically important yeasts.</title>
        <authorList>
            <consortium name="DOE Joint Genome Institute"/>
            <person name="Riley R."/>
            <person name="Haridas S."/>
            <person name="Wolfe K.H."/>
            <person name="Lopes M.R."/>
            <person name="Hittinger C.T."/>
            <person name="Goker M."/>
            <person name="Salamov A."/>
            <person name="Wisecaver J."/>
            <person name="Long T.M."/>
            <person name="Aerts A.L."/>
            <person name="Barry K."/>
            <person name="Choi C."/>
            <person name="Clum A."/>
            <person name="Coughlan A.Y."/>
            <person name="Deshpande S."/>
            <person name="Douglass A.P."/>
            <person name="Hanson S.J."/>
            <person name="Klenk H.-P."/>
            <person name="Labutti K."/>
            <person name="Lapidus A."/>
            <person name="Lindquist E."/>
            <person name="Lipzen A."/>
            <person name="Meier-Kolthoff J.P."/>
            <person name="Ohm R.A."/>
            <person name="Otillar R.P."/>
            <person name="Pangilinan J."/>
            <person name="Peng Y."/>
            <person name="Rokas A."/>
            <person name="Rosa C.A."/>
            <person name="Scheuner C."/>
            <person name="Sibirny A.A."/>
            <person name="Slot J.C."/>
            <person name="Stielow J.B."/>
            <person name="Sun H."/>
            <person name="Kurtzman C.P."/>
            <person name="Blackwell M."/>
            <person name="Jeffries T.W."/>
            <person name="Grigoriev I.V."/>
        </authorList>
    </citation>
    <scope>NUCLEOTIDE SEQUENCE [LARGE SCALE GENOMIC DNA]</scope>
    <source>
        <strain evidence="9">NRRL Y-17796</strain>
    </source>
</reference>
<dbReference type="Proteomes" id="UP000095023">
    <property type="component" value="Unassembled WGS sequence"/>
</dbReference>
<dbReference type="InterPro" id="IPR002641">
    <property type="entry name" value="PNPLA_dom"/>
</dbReference>
<dbReference type="CDD" id="cd07230">
    <property type="entry name" value="Pat_TGL4-5_like"/>
    <property type="match status" value="1"/>
</dbReference>
<comment type="function">
    <text evidence="5">Lipid hydrolase.</text>
</comment>
<proteinExistence type="inferred from homology"/>
<evidence type="ECO:0000256" key="2">
    <source>
        <dbReference type="ARBA" id="ARBA00022963"/>
    </source>
</evidence>
<feature type="domain" description="PNPLA" evidence="7">
    <location>
        <begin position="156"/>
        <end position="353"/>
    </location>
</feature>
<dbReference type="GO" id="GO:0016020">
    <property type="term" value="C:membrane"/>
    <property type="evidence" value="ECO:0007669"/>
    <property type="project" value="UniProtKB-SubCell"/>
</dbReference>
<keyword evidence="9" id="KW-1185">Reference proteome</keyword>
<dbReference type="InterPro" id="IPR050301">
    <property type="entry name" value="NTE"/>
</dbReference>
<keyword evidence="2 4" id="KW-0442">Lipid degradation</keyword>
<dbReference type="InterPro" id="IPR016035">
    <property type="entry name" value="Acyl_Trfase/lysoPLipase"/>
</dbReference>
<evidence type="ECO:0000313" key="9">
    <source>
        <dbReference type="Proteomes" id="UP000095023"/>
    </source>
</evidence>
<dbReference type="GO" id="GO:0004806">
    <property type="term" value="F:triacylglycerol lipase activity"/>
    <property type="evidence" value="ECO:0007669"/>
    <property type="project" value="InterPro"/>
</dbReference>
<evidence type="ECO:0000256" key="4">
    <source>
        <dbReference type="PROSITE-ProRule" id="PRU01161"/>
    </source>
</evidence>
<feature type="short sequence motif" description="GXGXXG" evidence="4">
    <location>
        <begin position="160"/>
        <end position="165"/>
    </location>
</feature>
<keyword evidence="1 4" id="KW-0378">Hydrolase</keyword>
<comment type="caution">
    <text evidence="4">Lacks conserved residue(s) required for the propagation of feature annotation.</text>
</comment>
<dbReference type="OrthoDB" id="10049244at2759"/>
<dbReference type="SUPFAM" id="SSF52151">
    <property type="entry name" value="FabD/lysophospholipase-like"/>
    <property type="match status" value="1"/>
</dbReference>
<sequence length="688" mass="76801">MGLLGYGNQNEKDRLISEAKVRLSNAETYEDWLTHAKQLDLLLGNDQWKRDPESDYYDWRLIQRKLVELKQARKQGDLKKLLFIIKTTWARNPGNMGNLKLYSHSYTGTKDLVEEYILECQRALDDIVSAPSSVSQDREILETLHQTQQGFGRTALLLSGGGTMGMLHTGVLVALIEADLLPRIISGSSAGAIVASVVCTKTRTEIYEAMSNFVDTNLNAFEITGAEESLFTRLARFLKHGAWIDISYLSNIMEGLVGDLTFQEAYNRSRRVLNITVSSAGIYEVPRLLNYLTAPNVLIRSAVCCSCSLPLVFSSHNLLAKDPVTNELVQWSPSPQKFVDGSVDNDLPLARLSEMFNVDHFIVSQVNPHVVPFLRDSEEQTSPRGLFGVFKRPLRDLYSLLAEEIMHDSGILAEAGIMPNLFTKLKSVVTQKYSGDITILPEIKRRELGRILKNPTKEFMIDTRMRGLRATWPLLSIIKNHCAVELSLDNTINIVRARLLFVHNVRYMIGSRPVSITLNSSCDANSAPSSVLKKRKSHVELSSKLGATSSGKPTDAPYTPITAKRSFTISETDKAAFYNASNSKSHPGSPRAERRVTISAGGAKHHSPRRRGSATELQMRFTTTNKPGTVYPLTTASSHKLSISNKEDSQLSMISSQSEEEIVDAEPTELNYENASPSYYFQYDHDNM</sequence>
<dbReference type="Gene3D" id="3.40.1090.10">
    <property type="entry name" value="Cytosolic phospholipase A2 catalytic domain"/>
    <property type="match status" value="2"/>
</dbReference>
<name>A0A1E4TEN6_9ASCO</name>
<comment type="subcellular location">
    <subcellularLocation>
        <location evidence="5">Membrane</location>
        <topology evidence="5">Single-pass membrane protein</topology>
    </subcellularLocation>
</comment>
<gene>
    <name evidence="8" type="ORF">CANCADRAFT_31211</name>
</gene>
<dbReference type="PANTHER" id="PTHR14226:SF10">
    <property type="entry name" value="TRIACYLGLYCEROL LIPASE 4-RELATED"/>
    <property type="match status" value="1"/>
</dbReference>
<evidence type="ECO:0000256" key="5">
    <source>
        <dbReference type="RuleBase" id="RU362055"/>
    </source>
</evidence>
<evidence type="ECO:0000256" key="1">
    <source>
        <dbReference type="ARBA" id="ARBA00022801"/>
    </source>
</evidence>
<evidence type="ECO:0000256" key="6">
    <source>
        <dbReference type="SAM" id="MobiDB-lite"/>
    </source>
</evidence>
<feature type="region of interest" description="Disordered" evidence="6">
    <location>
        <begin position="578"/>
        <end position="615"/>
    </location>
</feature>